<dbReference type="PANTHER" id="PTHR41259">
    <property type="entry name" value="DOUBLE-STRAND BREAK REPAIR RAD50 ATPASE, PUTATIVE-RELATED"/>
    <property type="match status" value="1"/>
</dbReference>
<dbReference type="Pfam" id="PF13514">
    <property type="entry name" value="AAA_27"/>
    <property type="match status" value="1"/>
</dbReference>
<dbReference type="RefSeq" id="WP_146511123.1">
    <property type="nucleotide sequence ID" value="NZ_SIHI01000015.1"/>
</dbReference>
<accession>A0A5C5WJ05</accession>
<dbReference type="GO" id="GO:0016887">
    <property type="term" value="F:ATP hydrolysis activity"/>
    <property type="evidence" value="ECO:0007669"/>
    <property type="project" value="InterPro"/>
</dbReference>
<organism evidence="4 5">
    <name type="scientific">Thalassoglobus neptunius</name>
    <dbReference type="NCBI Taxonomy" id="1938619"/>
    <lineage>
        <taxon>Bacteria</taxon>
        <taxon>Pseudomonadati</taxon>
        <taxon>Planctomycetota</taxon>
        <taxon>Planctomycetia</taxon>
        <taxon>Planctomycetales</taxon>
        <taxon>Planctomycetaceae</taxon>
        <taxon>Thalassoglobus</taxon>
    </lineage>
</organism>
<comment type="caution">
    <text evidence="4">The sequence shown here is derived from an EMBL/GenBank/DDBJ whole genome shotgun (WGS) entry which is preliminary data.</text>
</comment>
<feature type="domain" description="DUF4332" evidence="3">
    <location>
        <begin position="979"/>
        <end position="1101"/>
    </location>
</feature>
<feature type="domain" description="YhaN AAA" evidence="2">
    <location>
        <begin position="1"/>
        <end position="96"/>
    </location>
</feature>
<reference evidence="4 5" key="1">
    <citation type="submission" date="2019-02" db="EMBL/GenBank/DDBJ databases">
        <title>Deep-cultivation of Planctomycetes and their phenomic and genomic characterization uncovers novel biology.</title>
        <authorList>
            <person name="Wiegand S."/>
            <person name="Jogler M."/>
            <person name="Boedeker C."/>
            <person name="Pinto D."/>
            <person name="Vollmers J."/>
            <person name="Rivas-Marin E."/>
            <person name="Kohn T."/>
            <person name="Peeters S.H."/>
            <person name="Heuer A."/>
            <person name="Rast P."/>
            <person name="Oberbeckmann S."/>
            <person name="Bunk B."/>
            <person name="Jeske O."/>
            <person name="Meyerdierks A."/>
            <person name="Storesund J.E."/>
            <person name="Kallscheuer N."/>
            <person name="Luecker S."/>
            <person name="Lage O.M."/>
            <person name="Pohl T."/>
            <person name="Merkel B.J."/>
            <person name="Hornburger P."/>
            <person name="Mueller R.-W."/>
            <person name="Bruemmer F."/>
            <person name="Labrenz M."/>
            <person name="Spormann A.M."/>
            <person name="Op Den Camp H."/>
            <person name="Overmann J."/>
            <person name="Amann R."/>
            <person name="Jetten M.S.M."/>
            <person name="Mascher T."/>
            <person name="Medema M.H."/>
            <person name="Devos D.P."/>
            <person name="Kaster A.-K."/>
            <person name="Ovreas L."/>
            <person name="Rohde M."/>
            <person name="Galperin M.Y."/>
            <person name="Jogler C."/>
        </authorList>
    </citation>
    <scope>NUCLEOTIDE SEQUENCE [LARGE SCALE GENOMIC DNA]</scope>
    <source>
        <strain evidence="4 5">KOR42</strain>
    </source>
</reference>
<dbReference type="OrthoDB" id="268732at2"/>
<feature type="compositionally biased region" description="Basic and acidic residues" evidence="1">
    <location>
        <begin position="901"/>
        <end position="915"/>
    </location>
</feature>
<dbReference type="PANTHER" id="PTHR41259:SF1">
    <property type="entry name" value="DOUBLE-STRAND BREAK REPAIR RAD50 ATPASE, PUTATIVE-RELATED"/>
    <property type="match status" value="1"/>
</dbReference>
<dbReference type="AlphaFoldDB" id="A0A5C5WJ05"/>
<dbReference type="InterPro" id="IPR025567">
    <property type="entry name" value="DUF4332"/>
</dbReference>
<feature type="region of interest" description="Disordered" evidence="1">
    <location>
        <begin position="258"/>
        <end position="279"/>
    </location>
</feature>
<gene>
    <name evidence="4" type="ORF">KOR42_36870</name>
</gene>
<proteinExistence type="predicted"/>
<feature type="domain" description="DUF4332" evidence="3">
    <location>
        <begin position="768"/>
        <end position="894"/>
    </location>
</feature>
<dbReference type="Gene3D" id="3.40.50.300">
    <property type="entry name" value="P-loop containing nucleotide triphosphate hydrolases"/>
    <property type="match status" value="2"/>
</dbReference>
<dbReference type="Proteomes" id="UP000317243">
    <property type="component" value="Unassembled WGS sequence"/>
</dbReference>
<name>A0A5C5WJ05_9PLAN</name>
<evidence type="ECO:0000256" key="1">
    <source>
        <dbReference type="SAM" id="MobiDB-lite"/>
    </source>
</evidence>
<keyword evidence="5" id="KW-1185">Reference proteome</keyword>
<protein>
    <submittedName>
        <fullName evidence="4">Pathogenicity locus</fullName>
    </submittedName>
</protein>
<evidence type="ECO:0000259" key="2">
    <source>
        <dbReference type="Pfam" id="PF13514"/>
    </source>
</evidence>
<dbReference type="SUPFAM" id="SSF52540">
    <property type="entry name" value="P-loop containing nucleoside triphosphate hydrolases"/>
    <property type="match status" value="1"/>
</dbReference>
<evidence type="ECO:0000259" key="3">
    <source>
        <dbReference type="Pfam" id="PF14229"/>
    </source>
</evidence>
<dbReference type="GO" id="GO:0006302">
    <property type="term" value="P:double-strand break repair"/>
    <property type="evidence" value="ECO:0007669"/>
    <property type="project" value="InterPro"/>
</dbReference>
<dbReference type="EMBL" id="SIHI01000015">
    <property type="protein sequence ID" value="TWT50003.1"/>
    <property type="molecule type" value="Genomic_DNA"/>
</dbReference>
<dbReference type="InterPro" id="IPR027417">
    <property type="entry name" value="P-loop_NTPase"/>
</dbReference>
<sequence>MNFRRISIDHFGAFDNFQIEQLSDGLNVLHGSNGSGKSTVLEFLRGVMCGFDRSRKQHFLPTTGGHSAGGGIQCTQPEFNFSITRRSRPGHRDTLAITTQSNDESIPSRVRSQIAKLDEDLIRTIFFVSGHEAHSIPEMLRIAKRDGISLVHRSTTPAWLAERIETVDLFRNAAADPVPGQAELEQLTRRKKKLREQIDSLSQSQKGRDRDWSQKLDRLQTRIRTLRDRSNWTLTELERCQIDLSELQLRLWSQKKQLAKPRLTHKTPQSSEPPKSKTIDSRAIGSIDREIANAQRVLKDLARSRYELSVLVADLSGGPSDQEAMTATFEQQRIGISRIEQEVHQMIDQIDSINQPTELPASQRRSSTEEFQRSLTTIQDQLAVICRGLGQQQDFTQRSTLLKQRKGVDRCERQLVRQIRRLQKEREVLVSQLTKQHGEHKQLLTENEARRCECVHHGVENSKAVRVEQAPLPQPTSRDHSHEQRQQTLKLEAQLIARKRKLQTSWWSLVEELCHCRQELADHQALTHDYANDRRIQILKQEYNELEQKRSDALEQSQSLIILQSVLQRTQEYLDQEVTCPVIAEASELLNKMTDGRHTGFQYCEKTNQLNVTNESGDLLPLAALSRGTNEQASLSFRLALWNEYSRRGVELPLVFDECLSDSDDDRVLACVDALIDSCSENRQILFFTCQDRLSELFEQRGTSVRTLPGSNRTPQVARIRQQAAIPLPSESRIPAASLHEDSQIIHSLQAREPFWLAPDQSIGVLPSLGEQMVRRLGALGVRTIGDLIGLDPEITEMPLDSLQISAATLRNWQAEARLLCCVPNLTGRDAQTLVAIGVLSPSELSQADAGDLVRRMERAHSGSGEYGPLEWLSSELIRPNQKLCHSWIQFARSSRTMRQARGESNNELRTDRSHPLPASHFSHRPADSDSEFPAPPKGNISWEPDRFALDSLVTAQPGRSRANYRFLLSPDSLVSETPGIGQRAAERLHRIGLTTVFDLLHRDAREISRRLSRPRYTVEVVERWQQLATLLCRIPELRAAHAEILVACGVTQVETLLRLTPQQLLDSIREHASSPSWQRSPKVGPLPSLEDVTQWIALARHSRELRAA</sequence>
<evidence type="ECO:0000313" key="4">
    <source>
        <dbReference type="EMBL" id="TWT50003.1"/>
    </source>
</evidence>
<feature type="region of interest" description="Disordered" evidence="1">
    <location>
        <begin position="896"/>
        <end position="938"/>
    </location>
</feature>
<dbReference type="InterPro" id="IPR038734">
    <property type="entry name" value="YhaN_AAA"/>
</dbReference>
<evidence type="ECO:0000313" key="5">
    <source>
        <dbReference type="Proteomes" id="UP000317243"/>
    </source>
</evidence>
<dbReference type="Pfam" id="PF14229">
    <property type="entry name" value="DUF4332"/>
    <property type="match status" value="2"/>
</dbReference>